<comment type="function">
    <text evidence="6">Possesses 5'-&gt;3' exoribonuclease activity. Acts as an endogenous post-transcriptional gene silencing (PTGS) suppressor.</text>
</comment>
<dbReference type="InterPro" id="IPR004859">
    <property type="entry name" value="Xrn1_N"/>
</dbReference>
<dbReference type="Proteomes" id="UP000187203">
    <property type="component" value="Unassembled WGS sequence"/>
</dbReference>
<keyword evidence="7" id="KW-0175">Coiled coil</keyword>
<proteinExistence type="inferred from homology"/>
<feature type="domain" description="Xrn1 helical" evidence="10">
    <location>
        <begin position="334"/>
        <end position="575"/>
    </location>
</feature>
<feature type="domain" description="Xrn1 N-terminal" evidence="9">
    <location>
        <begin position="1"/>
        <end position="246"/>
    </location>
</feature>
<keyword evidence="3 6" id="KW-0540">Nuclease</keyword>
<evidence type="ECO:0000256" key="8">
    <source>
        <dbReference type="SAM" id="MobiDB-lite"/>
    </source>
</evidence>
<evidence type="ECO:0000256" key="6">
    <source>
        <dbReference type="PIRNR" id="PIRNR037239"/>
    </source>
</evidence>
<protein>
    <recommendedName>
        <fullName evidence="6">5'-3' exoribonuclease</fullName>
        <ecNumber evidence="6">3.1.13.-</ecNumber>
    </recommendedName>
</protein>
<dbReference type="CDD" id="cd18673">
    <property type="entry name" value="PIN_XRN1-2-like"/>
    <property type="match status" value="1"/>
</dbReference>
<comment type="similarity">
    <text evidence="1 6">Belongs to the 5'-3' exonuclease family. XRN2/RAT1 subfamily.</text>
</comment>
<dbReference type="InterPro" id="IPR027073">
    <property type="entry name" value="5_3_exoribonuclease"/>
</dbReference>
<keyword evidence="5 6" id="KW-0269">Exonuclease</keyword>
<feature type="compositionally biased region" description="Gly residues" evidence="8">
    <location>
        <begin position="788"/>
        <end position="798"/>
    </location>
</feature>
<dbReference type="FunFam" id="3.40.50.12390:FF:000003">
    <property type="entry name" value="5'-3' exoribonuclease"/>
    <property type="match status" value="1"/>
</dbReference>
<evidence type="ECO:0000259" key="9">
    <source>
        <dbReference type="Pfam" id="PF03159"/>
    </source>
</evidence>
<feature type="region of interest" description="Disordered" evidence="8">
    <location>
        <begin position="103"/>
        <end position="123"/>
    </location>
</feature>
<dbReference type="AlphaFoldDB" id="A0A1R3IKY2"/>
<gene>
    <name evidence="11" type="ORF">COLO4_22659</name>
</gene>
<dbReference type="GO" id="GO:0006397">
    <property type="term" value="P:mRNA processing"/>
    <property type="evidence" value="ECO:0007669"/>
    <property type="project" value="UniProtKB-UniRule"/>
</dbReference>
<evidence type="ECO:0000256" key="4">
    <source>
        <dbReference type="ARBA" id="ARBA00022801"/>
    </source>
</evidence>
<feature type="compositionally biased region" description="Polar residues" evidence="8">
    <location>
        <begin position="758"/>
        <end position="781"/>
    </location>
</feature>
<feature type="domain" description="Xrn1 helical" evidence="10">
    <location>
        <begin position="578"/>
        <end position="740"/>
    </location>
</feature>
<evidence type="ECO:0000313" key="11">
    <source>
        <dbReference type="EMBL" id="OMO83181.1"/>
    </source>
</evidence>
<keyword evidence="4 6" id="KW-0378">Hydrolase</keyword>
<name>A0A1R3IKY2_9ROSI</name>
<evidence type="ECO:0000256" key="3">
    <source>
        <dbReference type="ARBA" id="ARBA00022722"/>
    </source>
</evidence>
<sequence>MGVPSFYRWLINKYPNIRVQAKGDDAVDTTSPNPNGMEFDNLYLDMNGIIHPCFHPDDQSSAPTTYEDVFKSIYAYIDHLFSMVRPKKLLYMAIDGVAPRAKMNQQRSRRFRTAKDAETAEAEEERLREEFQIEGKPVLPKVKCEVSDSNVISPGTEFMDKLSKKLKTYIESRLSSDAGWKEIQVVLSDANVPGEGEHKIMSFIRHQRSLPGYEVNTRHCIYGLDADLIMLALAIHEVHFSILREDVLMQEQQPAFQFAAPKTSNHVAEQYSVKSRGWFKDVKTEGGWLKDANTVNRYEPKAKTPFEFVHVWILREYLESDLMNIEEAPENFEFDLERIIDDFIFMCFFAGNDFLPHMPTLAIHEGGIDLLMTVYKKNFKNLGGYLVNMEKIQDNKGAYIKLKRVEKFILSVSRYEEDIFKKRSELLEHRHRRLCRYSDAQEKDIIEANESSTSSSPRERVVSLSAEIASKGMFKNSPADKSALLRNTKELKEQLKENLRKKSDLFKNGDLGTDKVKLGTPGWKKRYYKLKFSAETSEKIETERKEIVCILTVEKYTEGLLWVLLYYFTGVPSWTCAGALPKPYAKLITDEGSKISDFYPVDFEIDTDGKRYAWQGICKLPFIDEERLMAETRRVEDELTKEEAERNEEKCDQLFVTRSSDIGTKMLTLYPEVSGNEKLMMTPNLSGGIGGLMWLNDYDHLTSTSSILSLLFNLPDAKLHIPRPLEGVEFPTKKITAEDIQETFLWHEYPGSRPPFNNRPQNRTTFSKANDSSKPLPSRSTTEIHKSGGAGWGAGRGGAASNNSIAQGVANLKMSESNQNMGSYRRGTNTFWPSRNQATAQSSNHTWRQSSQANTYASPASHSYGRGQGQGRGRFNPSNSAWDWHSRDPSRRFS</sequence>
<evidence type="ECO:0000259" key="10">
    <source>
        <dbReference type="Pfam" id="PF17846"/>
    </source>
</evidence>
<feature type="region of interest" description="Disordered" evidence="8">
    <location>
        <begin position="819"/>
        <end position="894"/>
    </location>
</feature>
<dbReference type="InterPro" id="IPR017151">
    <property type="entry name" value="Xrn2/3/4"/>
</dbReference>
<feature type="coiled-coil region" evidence="7">
    <location>
        <begin position="625"/>
        <end position="652"/>
    </location>
</feature>
<comment type="caution">
    <text evidence="11">The sequence shown here is derived from an EMBL/GenBank/DDBJ whole genome shotgun (WGS) entry which is preliminary data.</text>
</comment>
<dbReference type="GO" id="GO:0004534">
    <property type="term" value="F:5'-3' RNA exonuclease activity"/>
    <property type="evidence" value="ECO:0007669"/>
    <property type="project" value="UniProtKB-UniRule"/>
</dbReference>
<dbReference type="PIRSF" id="PIRSF037239">
    <property type="entry name" value="Exonuclease_Xrn2"/>
    <property type="match status" value="1"/>
</dbReference>
<dbReference type="PANTHER" id="PTHR12341:SF62">
    <property type="entry name" value="5'-3' EXORIBONUCLEASE 3-LIKE"/>
    <property type="match status" value="1"/>
</dbReference>
<reference evidence="12" key="1">
    <citation type="submission" date="2013-09" db="EMBL/GenBank/DDBJ databases">
        <title>Corchorus olitorius genome sequencing.</title>
        <authorList>
            <person name="Alam M."/>
            <person name="Haque M.S."/>
            <person name="Islam M.S."/>
            <person name="Emdad E.M."/>
            <person name="Islam M.M."/>
            <person name="Ahmed B."/>
            <person name="Halim A."/>
            <person name="Hossen Q.M.M."/>
            <person name="Hossain M.Z."/>
            <person name="Ahmed R."/>
            <person name="Khan M.M."/>
            <person name="Islam R."/>
            <person name="Rashid M.M."/>
            <person name="Khan S.A."/>
            <person name="Rahman M.S."/>
            <person name="Alam M."/>
            <person name="Yahiya A.S."/>
            <person name="Khan M.S."/>
            <person name="Azam M.S."/>
            <person name="Haque T."/>
            <person name="Lashkar M.Z.H."/>
            <person name="Akhand A.I."/>
            <person name="Morshed G."/>
            <person name="Roy S."/>
            <person name="Uddin K.S."/>
            <person name="Rabeya T."/>
            <person name="Hossain A.S."/>
            <person name="Chowdhury A."/>
            <person name="Snigdha A.R."/>
            <person name="Mortoza M.S."/>
            <person name="Matin S.A."/>
            <person name="Hoque S.M.E."/>
            <person name="Islam M.K."/>
            <person name="Roy D.K."/>
            <person name="Haider R."/>
            <person name="Moosa M.M."/>
            <person name="Elias S.M."/>
            <person name="Hasan A.M."/>
            <person name="Jahan S."/>
            <person name="Shafiuddin M."/>
            <person name="Mahmood N."/>
            <person name="Shommy N.S."/>
        </authorList>
    </citation>
    <scope>NUCLEOTIDE SEQUENCE [LARGE SCALE GENOMIC DNA]</scope>
    <source>
        <strain evidence="12">cv. O-4</strain>
    </source>
</reference>
<keyword evidence="12" id="KW-1185">Reference proteome</keyword>
<feature type="region of interest" description="Disordered" evidence="8">
    <location>
        <begin position="749"/>
        <end position="799"/>
    </location>
</feature>
<dbReference type="Pfam" id="PF03159">
    <property type="entry name" value="XRN_N"/>
    <property type="match status" value="1"/>
</dbReference>
<accession>A0A1R3IKY2</accession>
<evidence type="ECO:0000256" key="7">
    <source>
        <dbReference type="SAM" id="Coils"/>
    </source>
</evidence>
<dbReference type="Gene3D" id="1.25.40.1050">
    <property type="match status" value="1"/>
</dbReference>
<dbReference type="EMBL" id="AWUE01018017">
    <property type="protein sequence ID" value="OMO83181.1"/>
    <property type="molecule type" value="Genomic_DNA"/>
</dbReference>
<dbReference type="EC" id="3.1.13.-" evidence="6"/>
<evidence type="ECO:0000256" key="2">
    <source>
        <dbReference type="ARBA" id="ARBA00022664"/>
    </source>
</evidence>
<dbReference type="OrthoDB" id="372487at2759"/>
<dbReference type="Pfam" id="PF17846">
    <property type="entry name" value="XRN_M"/>
    <property type="match status" value="2"/>
</dbReference>
<evidence type="ECO:0000313" key="12">
    <source>
        <dbReference type="Proteomes" id="UP000187203"/>
    </source>
</evidence>
<dbReference type="GO" id="GO:0000956">
    <property type="term" value="P:nuclear-transcribed mRNA catabolic process"/>
    <property type="evidence" value="ECO:0007669"/>
    <property type="project" value="TreeGrafter"/>
</dbReference>
<feature type="compositionally biased region" description="Basic and acidic residues" evidence="8">
    <location>
        <begin position="884"/>
        <end position="894"/>
    </location>
</feature>
<evidence type="ECO:0000256" key="5">
    <source>
        <dbReference type="ARBA" id="ARBA00022839"/>
    </source>
</evidence>
<dbReference type="GO" id="GO:0003723">
    <property type="term" value="F:RNA binding"/>
    <property type="evidence" value="ECO:0007669"/>
    <property type="project" value="TreeGrafter"/>
</dbReference>
<feature type="compositionally biased region" description="Polar residues" evidence="8">
    <location>
        <begin position="819"/>
        <end position="861"/>
    </location>
</feature>
<dbReference type="STRING" id="93759.A0A1R3IKY2"/>
<evidence type="ECO:0000256" key="1">
    <source>
        <dbReference type="ARBA" id="ARBA00006994"/>
    </source>
</evidence>
<dbReference type="Gene3D" id="3.40.50.12390">
    <property type="match status" value="1"/>
</dbReference>
<dbReference type="PANTHER" id="PTHR12341">
    <property type="entry name" value="5'-&gt;3' EXORIBONUCLEASE"/>
    <property type="match status" value="1"/>
</dbReference>
<keyword evidence="2 6" id="KW-0507">mRNA processing</keyword>
<dbReference type="GO" id="GO:0005634">
    <property type="term" value="C:nucleus"/>
    <property type="evidence" value="ECO:0007669"/>
    <property type="project" value="InterPro"/>
</dbReference>
<organism evidence="11 12">
    <name type="scientific">Corchorus olitorius</name>
    <dbReference type="NCBI Taxonomy" id="93759"/>
    <lineage>
        <taxon>Eukaryota</taxon>
        <taxon>Viridiplantae</taxon>
        <taxon>Streptophyta</taxon>
        <taxon>Embryophyta</taxon>
        <taxon>Tracheophyta</taxon>
        <taxon>Spermatophyta</taxon>
        <taxon>Magnoliopsida</taxon>
        <taxon>eudicotyledons</taxon>
        <taxon>Gunneridae</taxon>
        <taxon>Pentapetalae</taxon>
        <taxon>rosids</taxon>
        <taxon>malvids</taxon>
        <taxon>Malvales</taxon>
        <taxon>Malvaceae</taxon>
        <taxon>Grewioideae</taxon>
        <taxon>Apeibeae</taxon>
        <taxon>Corchorus</taxon>
    </lineage>
</organism>
<dbReference type="InterPro" id="IPR041412">
    <property type="entry name" value="Xrn1_helical"/>
</dbReference>